<keyword evidence="4" id="KW-1133">Transmembrane helix</keyword>
<dbReference type="Proteomes" id="UP001295469">
    <property type="component" value="Chromosome C02"/>
</dbReference>
<organism evidence="6">
    <name type="scientific">Brassica napus</name>
    <name type="common">Rape</name>
    <dbReference type="NCBI Taxonomy" id="3708"/>
    <lineage>
        <taxon>Eukaryota</taxon>
        <taxon>Viridiplantae</taxon>
        <taxon>Streptophyta</taxon>
        <taxon>Embryophyta</taxon>
        <taxon>Tracheophyta</taxon>
        <taxon>Spermatophyta</taxon>
        <taxon>Magnoliopsida</taxon>
        <taxon>eudicotyledons</taxon>
        <taxon>Gunneridae</taxon>
        <taxon>Pentapetalae</taxon>
        <taxon>rosids</taxon>
        <taxon>malvids</taxon>
        <taxon>Brassicales</taxon>
        <taxon>Brassicaceae</taxon>
        <taxon>Brassiceae</taxon>
        <taxon>Brassica</taxon>
    </lineage>
</organism>
<accession>A0A816K343</accession>
<dbReference type="PANTHER" id="PTHR27007">
    <property type="match status" value="1"/>
</dbReference>
<dbReference type="InterPro" id="IPR050528">
    <property type="entry name" value="L-type_Lectin-RKs"/>
</dbReference>
<dbReference type="InterPro" id="IPR000719">
    <property type="entry name" value="Prot_kinase_dom"/>
</dbReference>
<feature type="non-terminal residue" evidence="6">
    <location>
        <position position="1"/>
    </location>
</feature>
<dbReference type="EMBL" id="HG994366">
    <property type="protein sequence ID" value="CAF1896590.1"/>
    <property type="molecule type" value="Genomic_DNA"/>
</dbReference>
<keyword evidence="4" id="KW-0812">Transmembrane</keyword>
<dbReference type="GO" id="GO:0004672">
    <property type="term" value="F:protein kinase activity"/>
    <property type="evidence" value="ECO:0007669"/>
    <property type="project" value="InterPro"/>
</dbReference>
<feature type="binding site" evidence="3">
    <location>
        <position position="112"/>
    </location>
    <ligand>
        <name>ATP</name>
        <dbReference type="ChEBI" id="CHEBI:30616"/>
    </ligand>
</feature>
<dbReference type="GO" id="GO:0005524">
    <property type="term" value="F:ATP binding"/>
    <property type="evidence" value="ECO:0007669"/>
    <property type="project" value="UniProtKB-UniRule"/>
</dbReference>
<proteinExistence type="predicted"/>
<dbReference type="SUPFAM" id="SSF49899">
    <property type="entry name" value="Concanavalin A-like lectins/glucanases"/>
    <property type="match status" value="1"/>
</dbReference>
<gene>
    <name evidence="6" type="ORF">DARMORV10_C02P17700.1</name>
</gene>
<dbReference type="PROSITE" id="PS50011">
    <property type="entry name" value="PROTEIN_KINASE_DOM"/>
    <property type="match status" value="1"/>
</dbReference>
<dbReference type="InterPro" id="IPR013320">
    <property type="entry name" value="ConA-like_dom_sf"/>
</dbReference>
<dbReference type="InterPro" id="IPR017441">
    <property type="entry name" value="Protein_kinase_ATP_BS"/>
</dbReference>
<evidence type="ECO:0000256" key="3">
    <source>
        <dbReference type="PROSITE-ProRule" id="PRU10141"/>
    </source>
</evidence>
<protein>
    <submittedName>
        <fullName evidence="6">(rape) hypothetical protein</fullName>
    </submittedName>
</protein>
<dbReference type="Gene3D" id="3.30.200.20">
    <property type="entry name" value="Phosphorylase Kinase, domain 1"/>
    <property type="match status" value="1"/>
</dbReference>
<feature type="domain" description="Protein kinase" evidence="5">
    <location>
        <begin position="82"/>
        <end position="121"/>
    </location>
</feature>
<dbReference type="AlphaFoldDB" id="A0A816K343"/>
<evidence type="ECO:0000259" key="5">
    <source>
        <dbReference type="PROSITE" id="PS50011"/>
    </source>
</evidence>
<name>A0A816K343_BRANA</name>
<evidence type="ECO:0000256" key="4">
    <source>
        <dbReference type="SAM" id="Phobius"/>
    </source>
</evidence>
<dbReference type="PROSITE" id="PS00107">
    <property type="entry name" value="PROTEIN_KINASE_ATP"/>
    <property type="match status" value="1"/>
</dbReference>
<keyword evidence="2 3" id="KW-0067">ATP-binding</keyword>
<reference evidence="6" key="1">
    <citation type="submission" date="2021-01" db="EMBL/GenBank/DDBJ databases">
        <authorList>
            <consortium name="Genoscope - CEA"/>
            <person name="William W."/>
        </authorList>
    </citation>
    <scope>NUCLEOTIDE SEQUENCE</scope>
</reference>
<keyword evidence="4" id="KW-0472">Membrane</keyword>
<evidence type="ECO:0000313" key="6">
    <source>
        <dbReference type="EMBL" id="CAF1896590.1"/>
    </source>
</evidence>
<keyword evidence="1 3" id="KW-0547">Nucleotide-binding</keyword>
<sequence>MIGFSATTGNVTEGQRLLSWEFSSGFVFLISSVIFLLVWLHQKRKRKAKEITDLISINEDLDKEAGPRRFAYKDLVSATNRFSAQRKLGEGGFGAVYRGFLNEIDSLVAVKKLSGRSKQGK</sequence>
<evidence type="ECO:0000256" key="2">
    <source>
        <dbReference type="ARBA" id="ARBA00022840"/>
    </source>
</evidence>
<evidence type="ECO:0000256" key="1">
    <source>
        <dbReference type="ARBA" id="ARBA00022741"/>
    </source>
</evidence>
<feature type="transmembrane region" description="Helical" evidence="4">
    <location>
        <begin position="20"/>
        <end position="40"/>
    </location>
</feature>